<keyword evidence="7" id="KW-0539">Nucleus</keyword>
<comment type="similarity">
    <text evidence="3">Belongs to the snRNP core protein family.</text>
</comment>
<evidence type="ECO:0000256" key="8">
    <source>
        <dbReference type="ARBA" id="ARBA00023274"/>
    </source>
</evidence>
<evidence type="ECO:0000313" key="13">
    <source>
        <dbReference type="Proteomes" id="UP000663850"/>
    </source>
</evidence>
<feature type="region of interest" description="Disordered" evidence="10">
    <location>
        <begin position="144"/>
        <end position="171"/>
    </location>
</feature>
<keyword evidence="6" id="KW-0508">mRNA splicing</keyword>
<evidence type="ECO:0000256" key="4">
    <source>
        <dbReference type="ARBA" id="ARBA00022490"/>
    </source>
</evidence>
<dbReference type="GO" id="GO:0006397">
    <property type="term" value="P:mRNA processing"/>
    <property type="evidence" value="ECO:0007669"/>
    <property type="project" value="UniProtKB-KW"/>
</dbReference>
<dbReference type="InterPro" id="IPR027248">
    <property type="entry name" value="Sm_D2"/>
</dbReference>
<sequence length="286" mass="31335">MVLENVKEMWTENQKGKNGKAVNKDRFISKMFLRGDSVILILRNTAAMSSGVPRSKSAPTTKPLAAHFIPKNVSFSALETSQLPRHTRAPTAELTIFDSLEELYRSPLESPLTQRVEAFNLSGGFFPTQAHEYEWVSSNNASREDLEESSRLSQGVPSASHSPVSAFSSLPATPGAGLTHRPLPDELDLMATEAIKSEDKMGVLRLTARGLSSFILGSGDNKTPGFTLPTEPMSEDSLHSSIRARRLEATTPLDEQASYGELFFGPQPGRAIDHPHGWSEYLGRLI</sequence>
<dbReference type="InterPro" id="IPR001163">
    <property type="entry name" value="Sm_dom_euk/arc"/>
</dbReference>
<dbReference type="Gene3D" id="2.30.30.100">
    <property type="match status" value="1"/>
</dbReference>
<dbReference type="InterPro" id="IPR010920">
    <property type="entry name" value="LSM_dom_sf"/>
</dbReference>
<evidence type="ECO:0000256" key="5">
    <source>
        <dbReference type="ARBA" id="ARBA00022664"/>
    </source>
</evidence>
<evidence type="ECO:0000256" key="2">
    <source>
        <dbReference type="ARBA" id="ARBA00004514"/>
    </source>
</evidence>
<keyword evidence="4" id="KW-0963">Cytoplasm</keyword>
<protein>
    <recommendedName>
        <fullName evidence="9">snRNP core protein D2</fullName>
    </recommendedName>
</protein>
<evidence type="ECO:0000313" key="12">
    <source>
        <dbReference type="EMBL" id="CAE6531778.1"/>
    </source>
</evidence>
<dbReference type="GO" id="GO:0005829">
    <property type="term" value="C:cytosol"/>
    <property type="evidence" value="ECO:0007669"/>
    <property type="project" value="UniProtKB-SubCell"/>
</dbReference>
<evidence type="ECO:0000256" key="3">
    <source>
        <dbReference type="ARBA" id="ARBA00008146"/>
    </source>
</evidence>
<dbReference type="SUPFAM" id="SSF50182">
    <property type="entry name" value="Sm-like ribonucleoproteins"/>
    <property type="match status" value="1"/>
</dbReference>
<dbReference type="AlphaFoldDB" id="A0A8H3HSG8"/>
<feature type="domain" description="Sm" evidence="11">
    <location>
        <begin position="1"/>
        <end position="41"/>
    </location>
</feature>
<name>A0A8H3HSG8_9AGAM</name>
<organism evidence="12 13">
    <name type="scientific">Rhizoctonia solani</name>
    <dbReference type="NCBI Taxonomy" id="456999"/>
    <lineage>
        <taxon>Eukaryota</taxon>
        <taxon>Fungi</taxon>
        <taxon>Dikarya</taxon>
        <taxon>Basidiomycota</taxon>
        <taxon>Agaricomycotina</taxon>
        <taxon>Agaricomycetes</taxon>
        <taxon>Cantharellales</taxon>
        <taxon>Ceratobasidiaceae</taxon>
        <taxon>Rhizoctonia</taxon>
    </lineage>
</organism>
<evidence type="ECO:0000259" key="11">
    <source>
        <dbReference type="Pfam" id="PF01423"/>
    </source>
</evidence>
<dbReference type="Pfam" id="PF01423">
    <property type="entry name" value="LSM"/>
    <property type="match status" value="1"/>
</dbReference>
<dbReference type="PANTHER" id="PTHR12777">
    <property type="entry name" value="SMALL NUCLEAR RIBONUCLEOPROTEIN SM D2"/>
    <property type="match status" value="1"/>
</dbReference>
<feature type="compositionally biased region" description="Low complexity" evidence="10">
    <location>
        <begin position="151"/>
        <end position="169"/>
    </location>
</feature>
<dbReference type="GO" id="GO:0030532">
    <property type="term" value="C:small nuclear ribonucleoprotein complex"/>
    <property type="evidence" value="ECO:0007669"/>
    <property type="project" value="InterPro"/>
</dbReference>
<proteinExistence type="inferred from homology"/>
<evidence type="ECO:0000256" key="9">
    <source>
        <dbReference type="ARBA" id="ARBA00033125"/>
    </source>
</evidence>
<keyword evidence="5" id="KW-0507">mRNA processing</keyword>
<evidence type="ECO:0000256" key="1">
    <source>
        <dbReference type="ARBA" id="ARBA00004123"/>
    </source>
</evidence>
<dbReference type="GO" id="GO:0008380">
    <property type="term" value="P:RNA splicing"/>
    <property type="evidence" value="ECO:0007669"/>
    <property type="project" value="UniProtKB-KW"/>
</dbReference>
<evidence type="ECO:0000256" key="6">
    <source>
        <dbReference type="ARBA" id="ARBA00023187"/>
    </source>
</evidence>
<evidence type="ECO:0000256" key="7">
    <source>
        <dbReference type="ARBA" id="ARBA00023242"/>
    </source>
</evidence>
<dbReference type="Proteomes" id="UP000663850">
    <property type="component" value="Unassembled WGS sequence"/>
</dbReference>
<dbReference type="EMBL" id="CAJMWZ010007030">
    <property type="protein sequence ID" value="CAE6531778.1"/>
    <property type="molecule type" value="Genomic_DNA"/>
</dbReference>
<accession>A0A8H3HSG8</accession>
<reference evidence="12" key="1">
    <citation type="submission" date="2021-01" db="EMBL/GenBank/DDBJ databases">
        <authorList>
            <person name="Kaushik A."/>
        </authorList>
    </citation>
    <scope>NUCLEOTIDE SEQUENCE</scope>
    <source>
        <strain evidence="12">Type strain: AG8-Rh-89/</strain>
    </source>
</reference>
<evidence type="ECO:0000256" key="10">
    <source>
        <dbReference type="SAM" id="MobiDB-lite"/>
    </source>
</evidence>
<gene>
    <name evidence="12" type="ORF">RDB_LOCUS132301</name>
</gene>
<comment type="caution">
    <text evidence="12">The sequence shown here is derived from an EMBL/GenBank/DDBJ whole genome shotgun (WGS) entry which is preliminary data.</text>
</comment>
<keyword evidence="8" id="KW-0687">Ribonucleoprotein</keyword>
<comment type="subcellular location">
    <subcellularLocation>
        <location evidence="2">Cytoplasm</location>
        <location evidence="2">Cytosol</location>
    </subcellularLocation>
    <subcellularLocation>
        <location evidence="1">Nucleus</location>
    </subcellularLocation>
</comment>